<organism evidence="1">
    <name type="scientific">marine sediment metagenome</name>
    <dbReference type="NCBI Taxonomy" id="412755"/>
    <lineage>
        <taxon>unclassified sequences</taxon>
        <taxon>metagenomes</taxon>
        <taxon>ecological metagenomes</taxon>
    </lineage>
</organism>
<protein>
    <submittedName>
        <fullName evidence="1">Uncharacterized protein</fullName>
    </submittedName>
</protein>
<name>A0A0F8WGI1_9ZZZZ</name>
<sequence>MTHKTLSNLPLLIVLLISSSNLITSQSNDLLTQSITWSDDFNDGDHDGWIINGYYAPPSGSDRYTQGSVDVINNELVFNGDRVFRNFSYATHESQIAYGSWSFDVKVEPFFGSSNHTHIYFIEDREPDQVPLYDSTFCCYDIFIYSAPYTYGPPNWMKPFDDTAPSFLLVRRNPTLIIGEYRVDEIKGWYHIEVTRDETG</sequence>
<feature type="non-terminal residue" evidence="1">
    <location>
        <position position="200"/>
    </location>
</feature>
<gene>
    <name evidence="1" type="ORF">LCGC14_3071730</name>
</gene>
<dbReference type="EMBL" id="LAZR01065359">
    <property type="protein sequence ID" value="KKK55718.1"/>
    <property type="molecule type" value="Genomic_DNA"/>
</dbReference>
<accession>A0A0F8WGI1</accession>
<comment type="caution">
    <text evidence="1">The sequence shown here is derived from an EMBL/GenBank/DDBJ whole genome shotgun (WGS) entry which is preliminary data.</text>
</comment>
<evidence type="ECO:0000313" key="1">
    <source>
        <dbReference type="EMBL" id="KKK55718.1"/>
    </source>
</evidence>
<dbReference type="AlphaFoldDB" id="A0A0F8WGI1"/>
<reference evidence="1" key="1">
    <citation type="journal article" date="2015" name="Nature">
        <title>Complex archaea that bridge the gap between prokaryotes and eukaryotes.</title>
        <authorList>
            <person name="Spang A."/>
            <person name="Saw J.H."/>
            <person name="Jorgensen S.L."/>
            <person name="Zaremba-Niedzwiedzka K."/>
            <person name="Martijn J."/>
            <person name="Lind A.E."/>
            <person name="van Eijk R."/>
            <person name="Schleper C."/>
            <person name="Guy L."/>
            <person name="Ettema T.J."/>
        </authorList>
    </citation>
    <scope>NUCLEOTIDE SEQUENCE</scope>
</reference>
<proteinExistence type="predicted"/>